<evidence type="ECO:0000256" key="1">
    <source>
        <dbReference type="ARBA" id="ARBA00009299"/>
    </source>
</evidence>
<dbReference type="EMBL" id="AP018227">
    <property type="protein sequence ID" value="BAY80758.1"/>
    <property type="molecule type" value="Genomic_DNA"/>
</dbReference>
<reference evidence="2 3" key="1">
    <citation type="submission" date="2017-06" db="EMBL/GenBank/DDBJ databases">
        <title>Genome sequencing of cyanobaciteial culture collection at National Institute for Environmental Studies (NIES).</title>
        <authorList>
            <person name="Hirose Y."/>
            <person name="Shimura Y."/>
            <person name="Fujisawa T."/>
            <person name="Nakamura Y."/>
            <person name="Kawachi M."/>
        </authorList>
    </citation>
    <scope>NUCLEOTIDE SEQUENCE [LARGE SCALE GENOMIC DNA]</scope>
    <source>
        <strain evidence="2 3">NIES-267</strain>
    </source>
</reference>
<dbReference type="OrthoDB" id="581841at2"/>
<evidence type="ECO:0000313" key="2">
    <source>
        <dbReference type="EMBL" id="BAY80758.1"/>
    </source>
</evidence>
<dbReference type="InterPro" id="IPR016024">
    <property type="entry name" value="ARM-type_fold"/>
</dbReference>
<dbReference type="SUPFAM" id="SSF48371">
    <property type="entry name" value="ARM repeat"/>
    <property type="match status" value="1"/>
</dbReference>
<sequence>MDLDNWINIAKEVGAISEDGCEFSSSTMACEAIEILLGKDNLKEAVRYYVAHKPGKELLRGVLWQLHPYSAMEECYKIFKESNNLDEKIDAIELLRVVADKRVLKWVPEFLEHENPGIQNWGIGVVDQLLFSHLCDEEDVIEILDKARNHSSKYVREKAEEMYLIFNTEEDLEQIDTES</sequence>
<dbReference type="Proteomes" id="UP000218418">
    <property type="component" value="Chromosome"/>
</dbReference>
<protein>
    <recommendedName>
        <fullName evidence="4">HEAT repeat domain-containing protein</fullName>
    </recommendedName>
</protein>
<organism evidence="2 3">
    <name type="scientific">Calothrix parasitica NIES-267</name>
    <dbReference type="NCBI Taxonomy" id="1973488"/>
    <lineage>
        <taxon>Bacteria</taxon>
        <taxon>Bacillati</taxon>
        <taxon>Cyanobacteriota</taxon>
        <taxon>Cyanophyceae</taxon>
        <taxon>Nostocales</taxon>
        <taxon>Calotrichaceae</taxon>
        <taxon>Calothrix</taxon>
    </lineage>
</organism>
<proteinExistence type="inferred from homology"/>
<name>A0A1Z4LI43_9CYAN</name>
<comment type="similarity">
    <text evidence="1">Belongs to the CpcE/RpcE/PecE family.</text>
</comment>
<gene>
    <name evidence="2" type="ORF">NIES267_02230</name>
</gene>
<evidence type="ECO:0000313" key="3">
    <source>
        <dbReference type="Proteomes" id="UP000218418"/>
    </source>
</evidence>
<evidence type="ECO:0008006" key="4">
    <source>
        <dbReference type="Google" id="ProtNLM"/>
    </source>
</evidence>
<keyword evidence="3" id="KW-1185">Reference proteome</keyword>
<dbReference type="AlphaFoldDB" id="A0A1Z4LI43"/>
<accession>A0A1Z4LI43</accession>